<dbReference type="EMBL" id="CAADIP010000053">
    <property type="protein sequence ID" value="VFR97138.1"/>
    <property type="molecule type" value="Genomic_DNA"/>
</dbReference>
<evidence type="ECO:0000313" key="4">
    <source>
        <dbReference type="EMBL" id="VFR97138.1"/>
    </source>
</evidence>
<evidence type="ECO:0000256" key="1">
    <source>
        <dbReference type="SAM" id="MobiDB-lite"/>
    </source>
</evidence>
<accession>A0A484TLR4</accession>
<protein>
    <submittedName>
        <fullName evidence="3">Uncharacterized protein</fullName>
    </submittedName>
</protein>
<proteinExistence type="predicted"/>
<gene>
    <name evidence="2" type="ORF">BRI6_0429</name>
    <name evidence="3" type="ORF">BRI9_0485</name>
    <name evidence="4" type="ORF">IVO3_0484</name>
</gene>
<dbReference type="EMBL" id="CAADII010000014">
    <property type="protein sequence ID" value="VFR53890.1"/>
    <property type="molecule type" value="Genomic_DNA"/>
</dbReference>
<feature type="compositionally biased region" description="Basic and acidic residues" evidence="1">
    <location>
        <begin position="28"/>
        <end position="38"/>
    </location>
</feature>
<dbReference type="EMBL" id="CAADIK010000040">
    <property type="protein sequence ID" value="VFR75333.1"/>
    <property type="molecule type" value="Genomic_DNA"/>
</dbReference>
<reference evidence="3" key="1">
    <citation type="submission" date="2019-03" db="EMBL/GenBank/DDBJ databases">
        <authorList>
            <person name="Danneels B."/>
        </authorList>
    </citation>
    <scope>NUCLEOTIDE SEQUENCE</scope>
</reference>
<organism evidence="3">
    <name type="scientific">plant metagenome</name>
    <dbReference type="NCBI Taxonomy" id="1297885"/>
    <lineage>
        <taxon>unclassified sequences</taxon>
        <taxon>metagenomes</taxon>
        <taxon>organismal metagenomes</taxon>
    </lineage>
</organism>
<evidence type="ECO:0000313" key="3">
    <source>
        <dbReference type="EMBL" id="VFR75333.1"/>
    </source>
</evidence>
<evidence type="ECO:0000313" key="2">
    <source>
        <dbReference type="EMBL" id="VFR53890.1"/>
    </source>
</evidence>
<name>A0A484TLR4_9ZZZZ</name>
<dbReference type="AlphaFoldDB" id="A0A484TLR4"/>
<feature type="region of interest" description="Disordered" evidence="1">
    <location>
        <begin position="1"/>
        <end position="38"/>
    </location>
</feature>
<sequence>MDGAGAAKRGANHGTVPGIRWAGNGMPTRKEWRTPCFL</sequence>